<dbReference type="STRING" id="643562.Daes_2199"/>
<dbReference type="OrthoDB" id="9767517at2"/>
<dbReference type="GO" id="GO:0016757">
    <property type="term" value="F:glycosyltransferase activity"/>
    <property type="evidence" value="ECO:0007669"/>
    <property type="project" value="UniProtKB-KW"/>
</dbReference>
<keyword evidence="5" id="KW-1185">Reference proteome</keyword>
<dbReference type="CDD" id="cd03801">
    <property type="entry name" value="GT4_PimA-like"/>
    <property type="match status" value="1"/>
</dbReference>
<proteinExistence type="inferred from homology"/>
<evidence type="ECO:0000313" key="5">
    <source>
        <dbReference type="Proteomes" id="UP000002191"/>
    </source>
</evidence>
<dbReference type="eggNOG" id="COG0438">
    <property type="taxonomic scope" value="Bacteria"/>
</dbReference>
<evidence type="ECO:0000256" key="2">
    <source>
        <dbReference type="ARBA" id="ARBA00022676"/>
    </source>
</evidence>
<evidence type="ECO:0000256" key="1">
    <source>
        <dbReference type="ARBA" id="ARBA00009481"/>
    </source>
</evidence>
<dbReference type="KEGG" id="das:Daes_2199"/>
<dbReference type="EMBL" id="CP002431">
    <property type="protein sequence ID" value="ADU63205.1"/>
    <property type="molecule type" value="Genomic_DNA"/>
</dbReference>
<protein>
    <submittedName>
        <fullName evidence="4">Glycosyl transferase group 1</fullName>
    </submittedName>
</protein>
<comment type="similarity">
    <text evidence="1">Belongs to the glycosyltransferase group 1 family. Glycosyltransferase 4 subfamily.</text>
</comment>
<dbReference type="PANTHER" id="PTHR12526">
    <property type="entry name" value="GLYCOSYLTRANSFERASE"/>
    <property type="match status" value="1"/>
</dbReference>
<name>E6VSW1_PSEA9</name>
<sequence length="357" mass="39030">MPDTPVRVLHVVSSLGLGGTEKAMQLLVAHLDRSRFEPTVYSPVDGERGVQLRAMRISTHVSDDLLTVLMKVRPDIVHIHRAGWPEPHALRSIRLANVPAVVETSVFGRPDPSPQAGVIDHTLFVSRFCLDRFAQTTGIDPDPARYSVLYNPVDTDFFASATPDERDFSIPSAGRISRADPGKWSCLALDFLPAVVRAIPDFRYHVIGSIPAAAAFVREHGLDRHVAFHEPVTTDREIATFMNSISLLAHANDAGESFGLVIAEAMACGLPVVTHPCSGLKDNAQLELVEHGVTGLVAATRQEYAKAVIFLLTNPDAARRMGQAGREKAATLYRAQTIAAKLETLYQELTIRKGIHR</sequence>
<dbReference type="SUPFAM" id="SSF53756">
    <property type="entry name" value="UDP-Glycosyltransferase/glycogen phosphorylase"/>
    <property type="match status" value="1"/>
</dbReference>
<dbReference type="AlphaFoldDB" id="E6VSW1"/>
<dbReference type="RefSeq" id="WP_013515117.1">
    <property type="nucleotide sequence ID" value="NC_014844.1"/>
</dbReference>
<organism evidence="4 5">
    <name type="scientific">Pseudodesulfovibrio aespoeensis (strain ATCC 700646 / DSM 10631 / Aspo-2)</name>
    <name type="common">Desulfovibrio aespoeensis</name>
    <dbReference type="NCBI Taxonomy" id="643562"/>
    <lineage>
        <taxon>Bacteria</taxon>
        <taxon>Pseudomonadati</taxon>
        <taxon>Thermodesulfobacteriota</taxon>
        <taxon>Desulfovibrionia</taxon>
        <taxon>Desulfovibrionales</taxon>
        <taxon>Desulfovibrionaceae</taxon>
    </lineage>
</organism>
<dbReference type="HOGENOM" id="CLU_775500_0_0_7"/>
<gene>
    <name evidence="4" type="ordered locus">Daes_2199</name>
</gene>
<reference evidence="4 5" key="2">
    <citation type="journal article" date="2014" name="Genome Announc.">
        <title>Complete Genome Sequence of the Subsurface, Mesophilic Sulfate-Reducing Bacterium Desulfovibrio aespoeensis Aspo-2.</title>
        <authorList>
            <person name="Pedersen K."/>
            <person name="Bengtsson A."/>
            <person name="Edlund J."/>
            <person name="Rabe L."/>
            <person name="Hazen T."/>
            <person name="Chakraborty R."/>
            <person name="Goodwin L."/>
            <person name="Shapiro N."/>
        </authorList>
    </citation>
    <scope>NUCLEOTIDE SEQUENCE [LARGE SCALE GENOMIC DNA]</scope>
    <source>
        <strain evidence="5">ATCC 700646 / DSM 10631 / Aspo-2</strain>
    </source>
</reference>
<dbReference type="Pfam" id="PF13692">
    <property type="entry name" value="Glyco_trans_1_4"/>
    <property type="match status" value="1"/>
</dbReference>
<dbReference type="PANTHER" id="PTHR12526:SF640">
    <property type="entry name" value="COLANIC ACID BIOSYNTHESIS GLYCOSYLTRANSFERASE WCAL-RELATED"/>
    <property type="match status" value="1"/>
</dbReference>
<dbReference type="Proteomes" id="UP000002191">
    <property type="component" value="Chromosome"/>
</dbReference>
<keyword evidence="2" id="KW-0328">Glycosyltransferase</keyword>
<dbReference type="Gene3D" id="3.40.50.2000">
    <property type="entry name" value="Glycogen Phosphorylase B"/>
    <property type="match status" value="2"/>
</dbReference>
<accession>E6VSW1</accession>
<evidence type="ECO:0000313" key="4">
    <source>
        <dbReference type="EMBL" id="ADU63205.1"/>
    </source>
</evidence>
<reference evidence="5" key="1">
    <citation type="submission" date="2010-12" db="EMBL/GenBank/DDBJ databases">
        <title>Complete sequence of Desulfovibrio aespoeensis Aspo-2.</title>
        <authorList>
            <consortium name="US DOE Joint Genome Institute"/>
            <person name="Lucas S."/>
            <person name="Copeland A."/>
            <person name="Lapidus A."/>
            <person name="Cheng J.-F."/>
            <person name="Goodwin L."/>
            <person name="Pitluck S."/>
            <person name="Chertkov O."/>
            <person name="Misra M."/>
            <person name="Detter J.C."/>
            <person name="Han C."/>
            <person name="Tapia R."/>
            <person name="Land M."/>
            <person name="Hauser L."/>
            <person name="Kyrpides N."/>
            <person name="Ivanova N."/>
            <person name="Ovchinnikova G."/>
            <person name="Pedersen K."/>
            <person name="Jagevall S."/>
            <person name="Hazen T."/>
            <person name="Woyke T."/>
        </authorList>
    </citation>
    <scope>NUCLEOTIDE SEQUENCE [LARGE SCALE GENOMIC DNA]</scope>
    <source>
        <strain evidence="5">ATCC 700646 / DSM 10631 / Aspo-2</strain>
    </source>
</reference>
<evidence type="ECO:0000256" key="3">
    <source>
        <dbReference type="ARBA" id="ARBA00022679"/>
    </source>
</evidence>
<keyword evidence="3 4" id="KW-0808">Transferase</keyword>